<comment type="subcellular location">
    <subcellularLocation>
        <location evidence="1">Membrane</location>
        <topology evidence="1">Multi-pass membrane protein</topology>
    </subcellularLocation>
</comment>
<dbReference type="PANTHER" id="PTHR30520">
    <property type="entry name" value="FORMATE TRANSPORTER-RELATED"/>
    <property type="match status" value="1"/>
</dbReference>
<feature type="transmembrane region" description="Helical" evidence="7">
    <location>
        <begin position="36"/>
        <end position="57"/>
    </location>
</feature>
<dbReference type="GO" id="GO:0015499">
    <property type="term" value="F:formate transmembrane transporter activity"/>
    <property type="evidence" value="ECO:0007669"/>
    <property type="project" value="TreeGrafter"/>
</dbReference>
<keyword evidence="3 7" id="KW-0812">Transmembrane</keyword>
<proteinExistence type="inferred from homology"/>
<dbReference type="EMBL" id="CP059066">
    <property type="protein sequence ID" value="QSQ08490.1"/>
    <property type="molecule type" value="Genomic_DNA"/>
</dbReference>
<evidence type="ECO:0000256" key="4">
    <source>
        <dbReference type="ARBA" id="ARBA00022989"/>
    </source>
</evidence>
<dbReference type="RefSeq" id="WP_206708699.1">
    <property type="nucleotide sequence ID" value="NZ_CP059066.1"/>
</dbReference>
<evidence type="ECO:0000313" key="9">
    <source>
        <dbReference type="Proteomes" id="UP000662904"/>
    </source>
</evidence>
<dbReference type="GO" id="GO:0005886">
    <property type="term" value="C:plasma membrane"/>
    <property type="evidence" value="ECO:0007669"/>
    <property type="project" value="TreeGrafter"/>
</dbReference>
<accession>A0A8A0RLK0</accession>
<dbReference type="Proteomes" id="UP000662904">
    <property type="component" value="Chromosome"/>
</dbReference>
<evidence type="ECO:0000256" key="6">
    <source>
        <dbReference type="ARBA" id="ARBA00049660"/>
    </source>
</evidence>
<dbReference type="InterPro" id="IPR024002">
    <property type="entry name" value="For/NO2_transpt_CS"/>
</dbReference>
<keyword evidence="4 7" id="KW-1133">Transmembrane helix</keyword>
<organism evidence="8 9">
    <name type="scientific">Koleobacter methoxysyntrophicus</name>
    <dbReference type="NCBI Taxonomy" id="2751313"/>
    <lineage>
        <taxon>Bacteria</taxon>
        <taxon>Bacillati</taxon>
        <taxon>Bacillota</taxon>
        <taxon>Clostridia</taxon>
        <taxon>Koleobacterales</taxon>
        <taxon>Koleobacteraceae</taxon>
        <taxon>Koleobacter</taxon>
    </lineage>
</organism>
<evidence type="ECO:0000256" key="2">
    <source>
        <dbReference type="ARBA" id="ARBA00022448"/>
    </source>
</evidence>
<gene>
    <name evidence="8" type="primary">focA</name>
    <name evidence="8" type="ORF">H0A61_00815</name>
</gene>
<name>A0A8A0RLK0_9FIRM</name>
<keyword evidence="9" id="KW-1185">Reference proteome</keyword>
<dbReference type="PROSITE" id="PS01005">
    <property type="entry name" value="FORMATE_NITRITE_TP_1"/>
    <property type="match status" value="1"/>
</dbReference>
<feature type="transmembrane region" description="Helical" evidence="7">
    <location>
        <begin position="114"/>
        <end position="136"/>
    </location>
</feature>
<dbReference type="PANTHER" id="PTHR30520:SF6">
    <property type="entry name" value="FORMATE_NITRATE FAMILY TRANSPORTER (EUROFUNG)"/>
    <property type="match status" value="1"/>
</dbReference>
<evidence type="ECO:0000256" key="5">
    <source>
        <dbReference type="ARBA" id="ARBA00023136"/>
    </source>
</evidence>
<evidence type="ECO:0000256" key="1">
    <source>
        <dbReference type="ARBA" id="ARBA00004141"/>
    </source>
</evidence>
<feature type="transmembrane region" description="Helical" evidence="7">
    <location>
        <begin position="165"/>
        <end position="184"/>
    </location>
</feature>
<evidence type="ECO:0000256" key="7">
    <source>
        <dbReference type="SAM" id="Phobius"/>
    </source>
</evidence>
<keyword evidence="5 7" id="KW-0472">Membrane</keyword>
<dbReference type="InterPro" id="IPR000292">
    <property type="entry name" value="For/NO2_transpt"/>
</dbReference>
<keyword evidence="2" id="KW-0813">Transport</keyword>
<protein>
    <submittedName>
        <fullName evidence="8">Putative formate transporter 1</fullName>
    </submittedName>
</protein>
<dbReference type="Gene3D" id="1.20.1080.10">
    <property type="entry name" value="Glycerol uptake facilitator protein"/>
    <property type="match status" value="1"/>
</dbReference>
<sequence>MKGVIDINKYFLSPEEIAGIWIQTGEKKGNLPIIKMFLLGIFAGIFIGFGANASVVVTQTLGSNVDGGLAKFFGAAVFPVGIMLVVMAGGELFTGNNLMTLAVLDGKITLLRMFTNWSIVYLGNLVGSLVLAFMLAHSGLYGLESMAARSVEIATAKISMSFMQAFIRGILCNMLVVLACWMQAGSLDMTGKILSLWFPIMLFVLSGFEHSVANMFFIPIGKFIGANITWGQFWMNNIIPVTLGNIVGGSMIVPFIYHVCYTRIRSDAGFKVTADKKVEV</sequence>
<evidence type="ECO:0000313" key="8">
    <source>
        <dbReference type="EMBL" id="QSQ08490.1"/>
    </source>
</evidence>
<feature type="transmembrane region" description="Helical" evidence="7">
    <location>
        <begin position="238"/>
        <end position="257"/>
    </location>
</feature>
<dbReference type="NCBIfam" id="TIGR00790">
    <property type="entry name" value="fnt"/>
    <property type="match status" value="1"/>
</dbReference>
<dbReference type="Pfam" id="PF01226">
    <property type="entry name" value="Form_Nir_trans"/>
    <property type="match status" value="1"/>
</dbReference>
<dbReference type="FunFam" id="1.20.1080.10:FF:000011">
    <property type="entry name" value="Formate family transporter"/>
    <property type="match status" value="1"/>
</dbReference>
<dbReference type="KEGG" id="kme:H0A61_00815"/>
<feature type="transmembrane region" description="Helical" evidence="7">
    <location>
        <begin position="69"/>
        <end position="93"/>
    </location>
</feature>
<feature type="transmembrane region" description="Helical" evidence="7">
    <location>
        <begin position="196"/>
        <end position="218"/>
    </location>
</feature>
<comment type="similarity">
    <text evidence="6">Belongs to the FNT transporter (TC 1.A.16) family.</text>
</comment>
<dbReference type="InterPro" id="IPR023271">
    <property type="entry name" value="Aquaporin-like"/>
</dbReference>
<dbReference type="AlphaFoldDB" id="A0A8A0RLK0"/>
<evidence type="ECO:0000256" key="3">
    <source>
        <dbReference type="ARBA" id="ARBA00022692"/>
    </source>
</evidence>
<reference evidence="8" key="1">
    <citation type="submission" date="2020-07" db="EMBL/GenBank/DDBJ databases">
        <title>Koleobacter methoxysyntrophicus gen. nov., sp. nov., a novel anaerobic bacterium isolated from deep subsurface oil field and proposal of Koleobacterales ord. nov. in the phylum Firmicutes.</title>
        <authorList>
            <person name="Sakamoto S."/>
            <person name="Tamaki H."/>
        </authorList>
    </citation>
    <scope>NUCLEOTIDE SEQUENCE</scope>
    <source>
        <strain evidence="8">NRmbB1</strain>
    </source>
</reference>